<feature type="compositionally biased region" description="Basic and acidic residues" evidence="1">
    <location>
        <begin position="817"/>
        <end position="834"/>
    </location>
</feature>
<feature type="compositionally biased region" description="Basic and acidic residues" evidence="1">
    <location>
        <begin position="532"/>
        <end position="541"/>
    </location>
</feature>
<dbReference type="AlphaFoldDB" id="A0A1Y2APZ2"/>
<dbReference type="EMBL" id="MCGO01000140">
    <property type="protein sequence ID" value="ORY24649.1"/>
    <property type="molecule type" value="Genomic_DNA"/>
</dbReference>
<feature type="region of interest" description="Disordered" evidence="1">
    <location>
        <begin position="658"/>
        <end position="686"/>
    </location>
</feature>
<feature type="region of interest" description="Disordered" evidence="1">
    <location>
        <begin position="575"/>
        <end position="615"/>
    </location>
</feature>
<proteinExistence type="predicted"/>
<dbReference type="Proteomes" id="UP000193642">
    <property type="component" value="Unassembled WGS sequence"/>
</dbReference>
<feature type="compositionally biased region" description="Basic residues" evidence="1">
    <location>
        <begin position="575"/>
        <end position="590"/>
    </location>
</feature>
<comment type="caution">
    <text evidence="2">The sequence shown here is derived from an EMBL/GenBank/DDBJ whole genome shotgun (WGS) entry which is preliminary data.</text>
</comment>
<sequence>MTTVLSSHSSDLKQEATNQSRDGSATVFINPITALFSTNDLAENHDISLSPWISRKSSLIQDNESEGISADDHLSMLRTARLASQSSHSIISKIDVANQNIELDHTTETRIKSPEYTQSPVIESNQTFEAVTETSARGKPKKRTITRRSSIITPETQVKQAITPEITSEKRRETSMKTQTPNSSSRRSVSIMDSALTPKRRKSILPKISISADNLSTNPVTTKVQRVEEPTVPEPEMMNTETDEPTAPAVEPAEIYNLPPIMPRRESIRFFEDEAPAERISTAPRKLKPPVTSIKQLSILDIGKTLTLCDNMLASKPVVWMHGFMQKHNEVDETERPKTAAEAFQSLSLPTPRRLRTADTVSNVPKLSIANNETVAPLNIPPTIPASVAVPPLKREVLKQRISSAVERIDGVLHSGDSVPVLHSGLQSRAKLHLYRAKTSGRFTEPEVISKIKEYAKVKHHTMFLGDEEAVSINNLVYYTNGSLTKGGKDGQRPASKTISTKPVSKASKVVSCTTTLGLDEFSDPANNIGWEHSDQEETTKESSNQSGRIHMVAPMISSSKCIPLVANRMELPAPRRKSKAVKGKNKKVTKAASVPSSSNIKLPPTNGNPSIETNASKHIKSLLKKRRRKAKSPASPIHNLRQSEVAIQNIDVPLTTVRPSKTLPTKDAVHSQTHSRPQTTKTIGSTDQRISLIQVSQFPIGIMTLAPVASTCALPTEPSEMDLVSEIGSIPTSLFSKSNFADYSSVAVSLDESRGIVSELSTPISTVNTSIFGTKCESSIDRASPTPSIIFSEEGHIGNLEQPTPWRTRQSTALPHHSDGKPAKEAKAVEKSRPPKQASRLANSFAFALIQNSSDTKQDQVEAVRIKLPFKKHVKMEPWLTVWRRALFRRHLMMKFIAVKTIQR</sequence>
<feature type="region of interest" description="Disordered" evidence="1">
    <location>
        <begin position="1"/>
        <end position="21"/>
    </location>
</feature>
<name>A0A1Y2APZ2_9FUNG</name>
<organism evidence="2 3">
    <name type="scientific">Rhizoclosmatium globosum</name>
    <dbReference type="NCBI Taxonomy" id="329046"/>
    <lineage>
        <taxon>Eukaryota</taxon>
        <taxon>Fungi</taxon>
        <taxon>Fungi incertae sedis</taxon>
        <taxon>Chytridiomycota</taxon>
        <taxon>Chytridiomycota incertae sedis</taxon>
        <taxon>Chytridiomycetes</taxon>
        <taxon>Chytridiales</taxon>
        <taxon>Chytriomycetaceae</taxon>
        <taxon>Rhizoclosmatium</taxon>
    </lineage>
</organism>
<accession>A0A1Y2APZ2</accession>
<dbReference type="OrthoDB" id="2130584at2759"/>
<evidence type="ECO:0000256" key="1">
    <source>
        <dbReference type="SAM" id="MobiDB-lite"/>
    </source>
</evidence>
<reference evidence="2 3" key="1">
    <citation type="submission" date="2016-07" db="EMBL/GenBank/DDBJ databases">
        <title>Pervasive Adenine N6-methylation of Active Genes in Fungi.</title>
        <authorList>
            <consortium name="DOE Joint Genome Institute"/>
            <person name="Mondo S.J."/>
            <person name="Dannebaum R.O."/>
            <person name="Kuo R.C."/>
            <person name="Labutti K."/>
            <person name="Haridas S."/>
            <person name="Kuo A."/>
            <person name="Salamov A."/>
            <person name="Ahrendt S.R."/>
            <person name="Lipzen A."/>
            <person name="Sullivan W."/>
            <person name="Andreopoulos W.B."/>
            <person name="Clum A."/>
            <person name="Lindquist E."/>
            <person name="Daum C."/>
            <person name="Ramamoorthy G.K."/>
            <person name="Gryganskyi A."/>
            <person name="Culley D."/>
            <person name="Magnuson J.K."/>
            <person name="James T.Y."/>
            <person name="O'Malley M.A."/>
            <person name="Stajich J.E."/>
            <person name="Spatafora J.W."/>
            <person name="Visel A."/>
            <person name="Grigoriev I.V."/>
        </authorList>
    </citation>
    <scope>NUCLEOTIDE SEQUENCE [LARGE SCALE GENOMIC DNA]</scope>
    <source>
        <strain evidence="2 3">JEL800</strain>
    </source>
</reference>
<evidence type="ECO:0000313" key="2">
    <source>
        <dbReference type="EMBL" id="ORY24649.1"/>
    </source>
</evidence>
<feature type="region of interest" description="Disordered" evidence="1">
    <location>
        <begin position="164"/>
        <end position="190"/>
    </location>
</feature>
<feature type="region of interest" description="Disordered" evidence="1">
    <location>
        <begin position="811"/>
        <end position="837"/>
    </location>
</feature>
<protein>
    <submittedName>
        <fullName evidence="2">Uncharacterized protein</fullName>
    </submittedName>
</protein>
<feature type="region of interest" description="Disordered" evidence="1">
    <location>
        <begin position="526"/>
        <end position="548"/>
    </location>
</feature>
<feature type="compositionally biased region" description="Polar residues" evidence="1">
    <location>
        <begin position="671"/>
        <end position="686"/>
    </location>
</feature>
<evidence type="ECO:0000313" key="3">
    <source>
        <dbReference type="Proteomes" id="UP000193642"/>
    </source>
</evidence>
<feature type="compositionally biased region" description="Polar residues" evidence="1">
    <location>
        <begin position="595"/>
        <end position="615"/>
    </location>
</feature>
<keyword evidence="3" id="KW-1185">Reference proteome</keyword>
<gene>
    <name evidence="2" type="ORF">BCR33DRAFT_727371</name>
</gene>